<dbReference type="NCBIfam" id="NF004231">
    <property type="entry name" value="PRK05679.1"/>
    <property type="match status" value="1"/>
</dbReference>
<accession>A0A6J1SU11</accession>
<dbReference type="InterPro" id="IPR000659">
    <property type="entry name" value="Pyridox_Oxase"/>
</dbReference>
<evidence type="ECO:0000256" key="7">
    <source>
        <dbReference type="ARBA" id="ARBA00012801"/>
    </source>
</evidence>
<keyword evidence="14" id="KW-1185">Reference proteome</keyword>
<comment type="cofactor">
    <cofactor evidence="1">
        <name>FMN</name>
        <dbReference type="ChEBI" id="CHEBI:58210"/>
    </cofactor>
</comment>
<comment type="similarity">
    <text evidence="5">Belongs to the pyridoxamine 5'-phosphate oxidase family.</text>
</comment>
<proteinExistence type="inferred from homology"/>
<evidence type="ECO:0000256" key="8">
    <source>
        <dbReference type="ARBA" id="ARBA00022630"/>
    </source>
</evidence>
<dbReference type="PANTHER" id="PTHR10851:SF0">
    <property type="entry name" value="PYRIDOXINE-5'-PHOSPHATE OXIDASE"/>
    <property type="match status" value="1"/>
</dbReference>
<feature type="domain" description="Pyridoxamine 5'-phosphate oxidase N-terminal" evidence="12">
    <location>
        <begin position="87"/>
        <end position="195"/>
    </location>
</feature>
<evidence type="ECO:0000256" key="10">
    <source>
        <dbReference type="ARBA" id="ARBA00023002"/>
    </source>
</evidence>
<dbReference type="RefSeq" id="XP_026284352.1">
    <property type="nucleotide sequence ID" value="XM_026428567.2"/>
</dbReference>
<gene>
    <name evidence="15" type="primary">LOC113210521</name>
</gene>
<evidence type="ECO:0000259" key="12">
    <source>
        <dbReference type="Pfam" id="PF01243"/>
    </source>
</evidence>
<dbReference type="NCBIfam" id="TIGR00558">
    <property type="entry name" value="pdxH"/>
    <property type="match status" value="1"/>
</dbReference>
<comment type="pathway">
    <text evidence="3">Cofactor metabolism; pyridoxal 5'-phosphate salvage; pyridoxal 5'-phosphate from pyridoxamine 5'-phosphate: step 1/1.</text>
</comment>
<dbReference type="InterPro" id="IPR012349">
    <property type="entry name" value="Split_barrel_FMN-bd"/>
</dbReference>
<comment type="pathway">
    <text evidence="4">Cofactor metabolism; pyridoxal 5'-phosphate salvage; pyridoxal 5'-phosphate from pyridoxine 5'-phosphate: step 1/1.</text>
</comment>
<organism evidence="14 15">
    <name type="scientific">Frankliniella occidentalis</name>
    <name type="common">Western flower thrips</name>
    <name type="synonym">Euthrips occidentalis</name>
    <dbReference type="NCBI Taxonomy" id="133901"/>
    <lineage>
        <taxon>Eukaryota</taxon>
        <taxon>Metazoa</taxon>
        <taxon>Ecdysozoa</taxon>
        <taxon>Arthropoda</taxon>
        <taxon>Hexapoda</taxon>
        <taxon>Insecta</taxon>
        <taxon>Pterygota</taxon>
        <taxon>Neoptera</taxon>
        <taxon>Paraneoptera</taxon>
        <taxon>Thysanoptera</taxon>
        <taxon>Terebrantia</taxon>
        <taxon>Thripoidea</taxon>
        <taxon>Thripidae</taxon>
        <taxon>Frankliniella</taxon>
    </lineage>
</organism>
<keyword evidence="8" id="KW-0285">Flavoprotein</keyword>
<dbReference type="AlphaFoldDB" id="A0A6J1SU11"/>
<evidence type="ECO:0000256" key="3">
    <source>
        <dbReference type="ARBA" id="ARBA00004738"/>
    </source>
</evidence>
<dbReference type="OrthoDB" id="303614at2759"/>
<dbReference type="Pfam" id="PF01243">
    <property type="entry name" value="PNPOx_N"/>
    <property type="match status" value="1"/>
</dbReference>
<dbReference type="UniPathway" id="UPA01068">
    <property type="reaction ID" value="UER00304"/>
</dbReference>
<evidence type="ECO:0000256" key="1">
    <source>
        <dbReference type="ARBA" id="ARBA00001917"/>
    </source>
</evidence>
<dbReference type="SUPFAM" id="SSF50475">
    <property type="entry name" value="FMN-binding split barrel"/>
    <property type="match status" value="1"/>
</dbReference>
<dbReference type="KEGG" id="foc:113210521"/>
<dbReference type="GO" id="GO:0010181">
    <property type="term" value="F:FMN binding"/>
    <property type="evidence" value="ECO:0007669"/>
    <property type="project" value="InterPro"/>
</dbReference>
<sequence>MHLPFRLLVLDSRKSVLIIKQINKFPQNLHLTVSMSNMSYDSGVAGMRAAYRSRQELFTESDLVCKEPIGQFKAWFDQARNDPSVMEANAMCLSTASKDGIPSARYVLLKGFGPDGFKFFTNYESRKAKEIEENPKAALTFYWEVLRRSVRVEGNVVRLSVEESDEYFHSRPKASQIGACASNQSTPISGREVLTAQEKYLTTEYSDKEIPRPNWGGYMVIPQSIEFWQGQSDRLHDRIRFRRPQETEKPDGKLLHEGDNGWVFERLAP</sequence>
<evidence type="ECO:0000259" key="13">
    <source>
        <dbReference type="Pfam" id="PF10590"/>
    </source>
</evidence>
<evidence type="ECO:0000313" key="14">
    <source>
        <dbReference type="Proteomes" id="UP000504606"/>
    </source>
</evidence>
<dbReference type="InterPro" id="IPR019576">
    <property type="entry name" value="Pyridoxamine_oxidase_dimer_C"/>
</dbReference>
<evidence type="ECO:0000256" key="9">
    <source>
        <dbReference type="ARBA" id="ARBA00022643"/>
    </source>
</evidence>
<reference evidence="15" key="1">
    <citation type="submission" date="2025-08" db="UniProtKB">
        <authorList>
            <consortium name="RefSeq"/>
        </authorList>
    </citation>
    <scope>IDENTIFICATION</scope>
    <source>
        <tissue evidence="15">Whole organism</tissue>
    </source>
</reference>
<dbReference type="Gene3D" id="2.30.110.10">
    <property type="entry name" value="Electron Transport, Fmn-binding Protein, Chain A"/>
    <property type="match status" value="1"/>
</dbReference>
<keyword evidence="9" id="KW-0288">FMN</keyword>
<dbReference type="FunFam" id="2.30.110.10:FF:000005">
    <property type="entry name" value="NAD(P)H-hydrate epimerase"/>
    <property type="match status" value="1"/>
</dbReference>
<dbReference type="PROSITE" id="PS01064">
    <property type="entry name" value="PYRIDOX_OXIDASE"/>
    <property type="match status" value="1"/>
</dbReference>
<evidence type="ECO:0000256" key="5">
    <source>
        <dbReference type="ARBA" id="ARBA00007301"/>
    </source>
</evidence>
<comment type="function">
    <text evidence="2">Catalyzes the oxidation of either pyridoxine 5'-phosphate (PNP) or pyridoxamine 5'-phosphate (PMP) into pyridoxal 5'-phosphate (PLP).</text>
</comment>
<evidence type="ECO:0000256" key="4">
    <source>
        <dbReference type="ARBA" id="ARBA00005037"/>
    </source>
</evidence>
<evidence type="ECO:0000256" key="2">
    <source>
        <dbReference type="ARBA" id="ARBA00003691"/>
    </source>
</evidence>
<dbReference type="Proteomes" id="UP000504606">
    <property type="component" value="Unplaced"/>
</dbReference>
<evidence type="ECO:0000256" key="6">
    <source>
        <dbReference type="ARBA" id="ARBA00011738"/>
    </source>
</evidence>
<comment type="subunit">
    <text evidence="6">Homodimer.</text>
</comment>
<protein>
    <recommendedName>
        <fullName evidence="7">pyridoxal 5'-phosphate synthase</fullName>
        <ecNumber evidence="7">1.4.3.5</ecNumber>
    </recommendedName>
</protein>
<dbReference type="InterPro" id="IPR019740">
    <property type="entry name" value="Pyridox_Oxase_CS"/>
</dbReference>
<keyword evidence="11" id="KW-0664">Pyridoxine biosynthesis</keyword>
<dbReference type="PANTHER" id="PTHR10851">
    <property type="entry name" value="PYRIDOXINE-5-PHOSPHATE OXIDASE"/>
    <property type="match status" value="1"/>
</dbReference>
<dbReference type="Pfam" id="PF10590">
    <property type="entry name" value="PNP_phzG_C"/>
    <property type="match status" value="1"/>
</dbReference>
<dbReference type="HAMAP" id="MF_01629">
    <property type="entry name" value="PdxH"/>
    <property type="match status" value="1"/>
</dbReference>
<evidence type="ECO:0000313" key="15">
    <source>
        <dbReference type="RefSeq" id="XP_026284352.1"/>
    </source>
</evidence>
<dbReference type="GO" id="GO:0008615">
    <property type="term" value="P:pyridoxine biosynthetic process"/>
    <property type="evidence" value="ECO:0007669"/>
    <property type="project" value="UniProtKB-KW"/>
</dbReference>
<keyword evidence="10" id="KW-0560">Oxidoreductase</keyword>
<dbReference type="GeneID" id="113210521"/>
<dbReference type="EC" id="1.4.3.5" evidence="7"/>
<name>A0A6J1SU11_FRAOC</name>
<feature type="domain" description="Pyridoxine 5'-phosphate oxidase dimerisation C-terminal" evidence="13">
    <location>
        <begin position="215"/>
        <end position="269"/>
    </location>
</feature>
<dbReference type="InterPro" id="IPR011576">
    <property type="entry name" value="Pyridox_Oxase_N"/>
</dbReference>
<dbReference type="GO" id="GO:0004733">
    <property type="term" value="F:pyridoxamine phosphate oxidase activity"/>
    <property type="evidence" value="ECO:0007669"/>
    <property type="project" value="UniProtKB-EC"/>
</dbReference>
<evidence type="ECO:0000256" key="11">
    <source>
        <dbReference type="ARBA" id="ARBA00023096"/>
    </source>
</evidence>